<organism evidence="1 2">
    <name type="scientific">Plasmodium falciparum Tanzania</name>
    <name type="common">2000708</name>
    <dbReference type="NCBI Taxonomy" id="1036725"/>
    <lineage>
        <taxon>Eukaryota</taxon>
        <taxon>Sar</taxon>
        <taxon>Alveolata</taxon>
        <taxon>Apicomplexa</taxon>
        <taxon>Aconoidasida</taxon>
        <taxon>Haemosporida</taxon>
        <taxon>Plasmodiidae</taxon>
        <taxon>Plasmodium</taxon>
        <taxon>Plasmodium (Laverania)</taxon>
    </lineage>
</organism>
<gene>
    <name evidence="1" type="ORF">PFTANZ_04293</name>
</gene>
<accession>A0A024W3D4</accession>
<reference evidence="1 2" key="2">
    <citation type="submission" date="2013-02" db="EMBL/GenBank/DDBJ databases">
        <title>The Genome Sequence of Plasmodium falciparum Tanzania (2000708).</title>
        <authorList>
            <consortium name="The Broad Institute Genome Sequencing Platform"/>
            <consortium name="The Broad Institute Genome Sequencing Center for Infectious Disease"/>
            <person name="Neafsey D."/>
            <person name="Cheeseman I."/>
            <person name="Volkman S."/>
            <person name="Adams J."/>
            <person name="Walker B."/>
            <person name="Young S.K."/>
            <person name="Zeng Q."/>
            <person name="Gargeya S."/>
            <person name="Fitzgerald M."/>
            <person name="Haas B."/>
            <person name="Abouelleil A."/>
            <person name="Alvarado L."/>
            <person name="Arachchi H.M."/>
            <person name="Berlin A.M."/>
            <person name="Chapman S.B."/>
            <person name="Dewar J."/>
            <person name="Goldberg J."/>
            <person name="Griggs A."/>
            <person name="Gujja S."/>
            <person name="Hansen M."/>
            <person name="Howarth C."/>
            <person name="Imamovic A."/>
            <person name="Larimer J."/>
            <person name="McCowan C."/>
            <person name="Murphy C."/>
            <person name="Neiman D."/>
            <person name="Pearson M."/>
            <person name="Priest M."/>
            <person name="Roberts A."/>
            <person name="Saif S."/>
            <person name="Shea T."/>
            <person name="Sisk P."/>
            <person name="Sykes S."/>
            <person name="Wortman J."/>
            <person name="Nusbaum C."/>
            <person name="Birren B."/>
        </authorList>
    </citation>
    <scope>NUCLEOTIDE SEQUENCE [LARGE SCALE GENOMIC DNA]</scope>
    <source>
        <strain evidence="2">Tanzania (2000708)</strain>
    </source>
</reference>
<evidence type="ECO:0000313" key="1">
    <source>
        <dbReference type="EMBL" id="ETW35040.1"/>
    </source>
</evidence>
<proteinExistence type="predicted"/>
<evidence type="ECO:0000313" key="2">
    <source>
        <dbReference type="Proteomes" id="UP000030708"/>
    </source>
</evidence>
<reference evidence="1 2" key="1">
    <citation type="submission" date="2013-02" db="EMBL/GenBank/DDBJ databases">
        <title>The Genome Annotation of Plasmodium falciparum Tanzania (2000708).</title>
        <authorList>
            <consortium name="The Broad Institute Genome Sequencing Platform"/>
            <consortium name="The Broad Institute Genome Sequencing Center for Infectious Disease"/>
            <person name="Neafsey D."/>
            <person name="Hoffman S."/>
            <person name="Volkman S."/>
            <person name="Rosenthal P."/>
            <person name="Walker B."/>
            <person name="Young S.K."/>
            <person name="Zeng Q."/>
            <person name="Gargeya S."/>
            <person name="Fitzgerald M."/>
            <person name="Haas B."/>
            <person name="Abouelleil A."/>
            <person name="Allen A.W."/>
            <person name="Alvarado L."/>
            <person name="Arachchi H.M."/>
            <person name="Berlin A.M."/>
            <person name="Chapman S.B."/>
            <person name="Gainer-Dewar J."/>
            <person name="Goldberg J."/>
            <person name="Griggs A."/>
            <person name="Gujja S."/>
            <person name="Hansen M."/>
            <person name="Howarth C."/>
            <person name="Imamovic A."/>
            <person name="Ireland A."/>
            <person name="Larimer J."/>
            <person name="McCowan C."/>
            <person name="Murphy C."/>
            <person name="Pearson M."/>
            <person name="Poon T.W."/>
            <person name="Priest M."/>
            <person name="Roberts A."/>
            <person name="Saif S."/>
            <person name="Shea T."/>
            <person name="Sisk P."/>
            <person name="Sykes S."/>
            <person name="Wortman J."/>
            <person name="Nusbaum C."/>
            <person name="Birren B."/>
        </authorList>
    </citation>
    <scope>NUCLEOTIDE SEQUENCE [LARGE SCALE GENOMIC DNA]</scope>
    <source>
        <strain evidence="2">Tanzania (2000708)</strain>
    </source>
</reference>
<sequence>MLERRNIYHKKGEGGHLNKRLVTKKKSKRKGRYTKTPLNMLERNNKNIKLLITDDISRLIYKNEIREKEVISSNDYYKKIIRSNNYVVRLHNLYNEFKLDDCLNYGLENLLKLKKNDYISKVEFLRIIGNIYFQIEKYKYSAITYMLLCNILNRIDYDEYKVELCYNAGVVFIKCFLQYNDINFYINAKNALHYSLIYNDKKNNICYNEHIYDNTLLILKHHFPNKFLSKINKKKKLSNLFKEYITTTDESLAHQSSTYLSDLSIDQLKKKKKKNQKKNFIHLNNQQDGDNISLTSSYFYKSVSSVEDSTSRCNNYCIDYGKGKTSDKMDNSLCNKQKRISEKTDTLKDKNSSFLIMETVPSKASNIYLNNFLSYDNNIERENNNNINNNDININNQHNINNNNNINNQHNINNNNNINNQHNINNNQHNINNNHCNIKNQHDLLTFPREDRLTNLRNQETYNNNIVDDLANTCNMNPFFQSDSLKNNTNLMTNNNFQSVINKNISKVSIIPPSNVKYNSFTNVTSNIYHNVSNNLCNNNLNNIFKKPKQNVTFNNCSNIFRSSSNNYFNDSLYKLQLQDDNSMNVQHIENKRFLDITRKSESIINNNIISNVANNLNVNRINDVCINAHNNIIENVSYPIHKNVLMSVQNNIPISQQNNFNKYLTNNNEQNRYTDMYPFFQANTNQKVASDFVHKPILHIHNNLPNNVFNKSQSYDMNNKNVGFFNYNQGTHSQFCQPDVTNIVVPIKGMNNKLLNMSINKSSSMSMNKSASMSMNRLPNSVVKIPQLTFNNNQRLNSVNIPQRGSLNIISSSDVINVPKNNIFTNIPEKTALHYEQNGVFHNFQHVNMNCSGQNVHMNIDIKEKHSDINIEEKHKEFNIAQEHFNVNISEEHINVNMSEEHINVNMSEEHINVNMPDHNLKNYSNNYQKNLTNKRLSFSKSYIKGMYLKSEESIEKENKNVYGKNEYNNLYKEHFIETIPSQDSSRKSHDYDHVISIKDDDVESKIPMNNIKVENDKVHDNNNYSSMHKTNHQMNYTDDTFLNDLLQDNYFKKLYDRNIKKMMEERENASKNIFAKNKKKKIILNILKKVYYRYEHNLSNEYYNIYKLKNQEKKNKFVVKNKTIVTFLEKMFRICKRFDENMNNKIQFIDTYTYKTKKLRKVQKMKNLQNDIYNNKYENKNKCKCKYKHVYSLDNLEKYHNKLLHLPSNRKQYITSNYHINEDQSINQSNSKQLIIKSNTSNMNNNIKFNSFKEKNRVLKRAAYELSHNPRYVCDKGNYSIISDMRKEKRQRQYIEHMNKDIYRKDVMKDENLNYKYFIKLYNEIRNDINDNNDNIDTINYSHMSNNCDNIHKCIYYEEKLYREKKEIEDIVHINSNKYNKKLIRDKVKKLSSYNNPIINNISDKFIYDVEKIFLMKQYSYIIKGLRKNENIKHIYYLYQNMYDITYKLDHMNSSNFFNISSYIIDILLLSEIKEKDILKKKINKIKYSYRKFYTSTSNINMNNIIKRIMENMRTVSGMRNYASKCEDAHVCFNMRKKRRIIKKKVQP</sequence>
<protein>
    <submittedName>
        <fullName evidence="1">Uncharacterized protein</fullName>
    </submittedName>
</protein>
<dbReference type="Proteomes" id="UP000030708">
    <property type="component" value="Unassembled WGS sequence"/>
</dbReference>
<name>A0A024W3D4_PLAFA</name>
<dbReference type="EMBL" id="KI926497">
    <property type="protein sequence ID" value="ETW35040.1"/>
    <property type="molecule type" value="Genomic_DNA"/>
</dbReference>